<dbReference type="AlphaFoldDB" id="A0A0R1N7G3"/>
<dbReference type="PANTHER" id="PTHR30201">
    <property type="entry name" value="TRIPHOSPHORIBOSYL-DEPHOSPHO-COA SYNTHASE"/>
    <property type="match status" value="1"/>
</dbReference>
<keyword evidence="2 5" id="KW-0808">Transferase</keyword>
<evidence type="ECO:0000256" key="2">
    <source>
        <dbReference type="ARBA" id="ARBA00022679"/>
    </source>
</evidence>
<dbReference type="GO" id="GO:0005524">
    <property type="term" value="F:ATP binding"/>
    <property type="evidence" value="ECO:0007669"/>
    <property type="project" value="UniProtKB-KW"/>
</dbReference>
<proteinExistence type="inferred from homology"/>
<accession>A0A0R1N7G3</accession>
<keyword evidence="3 5" id="KW-0547">Nucleotide-binding</keyword>
<dbReference type="Pfam" id="PF01874">
    <property type="entry name" value="CitG"/>
    <property type="match status" value="1"/>
</dbReference>
<evidence type="ECO:0000313" key="7">
    <source>
        <dbReference type="Proteomes" id="UP000051330"/>
    </source>
</evidence>
<dbReference type="PATRIC" id="fig|1423792.3.peg.1851"/>
<dbReference type="Gene3D" id="1.10.4200.10">
    <property type="entry name" value="Triphosphoribosyl-dephospho-CoA protein"/>
    <property type="match status" value="1"/>
</dbReference>
<comment type="caution">
    <text evidence="6">The sequence shown here is derived from an EMBL/GenBank/DDBJ whole genome shotgun (WGS) entry which is preliminary data.</text>
</comment>
<dbReference type="InterPro" id="IPR002736">
    <property type="entry name" value="CitG"/>
</dbReference>
<comment type="similarity">
    <text evidence="5">Belongs to the CitG/MdcB family.</text>
</comment>
<dbReference type="STRING" id="1423792.FD09_GL001826"/>
<dbReference type="EC" id="2.4.2.52" evidence="5"/>
<keyword evidence="4 5" id="KW-0067">ATP-binding</keyword>
<keyword evidence="7" id="KW-1185">Reference proteome</keyword>
<evidence type="ECO:0000256" key="1">
    <source>
        <dbReference type="ARBA" id="ARBA00001210"/>
    </source>
</evidence>
<evidence type="ECO:0000256" key="4">
    <source>
        <dbReference type="ARBA" id="ARBA00022840"/>
    </source>
</evidence>
<dbReference type="PANTHER" id="PTHR30201:SF2">
    <property type="entry name" value="2-(5''-TRIPHOSPHORIBOSYL)-3'-DEPHOSPHOCOENZYME-A SYNTHASE"/>
    <property type="match status" value="1"/>
</dbReference>
<protein>
    <recommendedName>
        <fullName evidence="5">Probable 2-(5''-triphosphoribosyl)-3'-dephosphocoenzyme-A synthase</fullName>
        <shortName evidence="5">2-(5''-triphosphoribosyl)-3'-dephospho-CoA synthase</shortName>
        <ecNumber evidence="5">2.4.2.52</ecNumber>
    </recommendedName>
</protein>
<reference evidence="6 7" key="1">
    <citation type="journal article" date="2015" name="Genome Announc.">
        <title>Expanding the biotechnology potential of lactobacilli through comparative genomics of 213 strains and associated genera.</title>
        <authorList>
            <person name="Sun Z."/>
            <person name="Harris H.M."/>
            <person name="McCann A."/>
            <person name="Guo C."/>
            <person name="Argimon S."/>
            <person name="Zhang W."/>
            <person name="Yang X."/>
            <person name="Jeffery I.B."/>
            <person name="Cooney J.C."/>
            <person name="Kagawa T.F."/>
            <person name="Liu W."/>
            <person name="Song Y."/>
            <person name="Salvetti E."/>
            <person name="Wrobel A."/>
            <person name="Rasinkangas P."/>
            <person name="Parkhill J."/>
            <person name="Rea M.C."/>
            <person name="O'Sullivan O."/>
            <person name="Ritari J."/>
            <person name="Douillard F.P."/>
            <person name="Paul Ross R."/>
            <person name="Yang R."/>
            <person name="Briner A.E."/>
            <person name="Felis G.E."/>
            <person name="de Vos W.M."/>
            <person name="Barrangou R."/>
            <person name="Klaenhammer T.R."/>
            <person name="Caufield P.W."/>
            <person name="Cui Y."/>
            <person name="Zhang H."/>
            <person name="O'Toole P.W."/>
        </authorList>
    </citation>
    <scope>NUCLEOTIDE SEQUENCE [LARGE SCALE GENOMIC DNA]</scope>
    <source>
        <strain evidence="6 7">DSM 12744</strain>
    </source>
</reference>
<dbReference type="NCBIfam" id="NF002315">
    <property type="entry name" value="PRK01237.1"/>
    <property type="match status" value="1"/>
</dbReference>
<evidence type="ECO:0000256" key="5">
    <source>
        <dbReference type="HAMAP-Rule" id="MF_00397"/>
    </source>
</evidence>
<dbReference type="GO" id="GO:0051191">
    <property type="term" value="P:prosthetic group biosynthetic process"/>
    <property type="evidence" value="ECO:0007669"/>
    <property type="project" value="TreeGrafter"/>
</dbReference>
<dbReference type="EMBL" id="AZEC01000003">
    <property type="protein sequence ID" value="KRL13797.1"/>
    <property type="molecule type" value="Genomic_DNA"/>
</dbReference>
<gene>
    <name evidence="5" type="primary">citG</name>
    <name evidence="6" type="ORF">FD09_GL001826</name>
</gene>
<name>A0A0R1N7G3_9LACO</name>
<dbReference type="InterPro" id="IPR017551">
    <property type="entry name" value="TriPribosyl-deP-CoA_syn_CitG"/>
</dbReference>
<evidence type="ECO:0000313" key="6">
    <source>
        <dbReference type="EMBL" id="KRL13797.1"/>
    </source>
</evidence>
<evidence type="ECO:0000256" key="3">
    <source>
        <dbReference type="ARBA" id="ARBA00022741"/>
    </source>
</evidence>
<organism evidence="6 7">
    <name type="scientific">Schleiferilactobacillus perolens DSM 12744</name>
    <dbReference type="NCBI Taxonomy" id="1423792"/>
    <lineage>
        <taxon>Bacteria</taxon>
        <taxon>Bacillati</taxon>
        <taxon>Bacillota</taxon>
        <taxon>Bacilli</taxon>
        <taxon>Lactobacillales</taxon>
        <taxon>Lactobacillaceae</taxon>
        <taxon>Schleiferilactobacillus</taxon>
    </lineage>
</organism>
<comment type="catalytic activity">
    <reaction evidence="1 5">
        <text>3'-dephospho-CoA + ATP = 2'-(5''-triphospho-alpha-D-ribosyl)-3'-dephospho-CoA + adenine</text>
        <dbReference type="Rhea" id="RHEA:15117"/>
        <dbReference type="ChEBI" id="CHEBI:16708"/>
        <dbReference type="ChEBI" id="CHEBI:30616"/>
        <dbReference type="ChEBI" id="CHEBI:57328"/>
        <dbReference type="ChEBI" id="CHEBI:61378"/>
        <dbReference type="EC" id="2.4.2.52"/>
    </reaction>
</comment>
<dbReference type="Proteomes" id="UP000051330">
    <property type="component" value="Unassembled WGS sequence"/>
</dbReference>
<sequence>MVGMVQTDLVQRLPVLAERALIYEMMVNPKPGLVDPVSAGAHQDMDAFTFVDSATALRPYFTEVARLGAAFSAGNLRDLFAQIRPVGVTAEKTMFATTQGINTHKGAIFSLGVLVAATAWSTQQGTSLTVTQIMAAVRTMLHGLTANDFTGVEKKDPTKLTAGEREYLKYGFTGIRGEAEAGFPAVTQWAVPYLRDTAQGTRNQRLLDTFMVIVAHTRDSNVIKRAGTAAIVPWVHEQAAEYFRLGGAQTPAGVQFLTDLNNTFMDRNLSLGGSADLLILTIYLGLVFDWLPFKVAA</sequence>
<dbReference type="GO" id="GO:0046917">
    <property type="term" value="F:triphosphoribosyl-dephospho-CoA synthase activity"/>
    <property type="evidence" value="ECO:0007669"/>
    <property type="project" value="UniProtKB-UniRule"/>
</dbReference>
<dbReference type="HAMAP" id="MF_00397">
    <property type="entry name" value="CitG"/>
    <property type="match status" value="1"/>
</dbReference>
<dbReference type="NCBIfam" id="TIGR03125">
    <property type="entry name" value="citrate_citG"/>
    <property type="match status" value="1"/>
</dbReference>